<dbReference type="EMBL" id="JAGPYM010000014">
    <property type="protein sequence ID" value="KAH6887635.1"/>
    <property type="molecule type" value="Genomic_DNA"/>
</dbReference>
<evidence type="ECO:0000256" key="1">
    <source>
        <dbReference type="SAM" id="MobiDB-lite"/>
    </source>
</evidence>
<feature type="region of interest" description="Disordered" evidence="1">
    <location>
        <begin position="231"/>
        <end position="292"/>
    </location>
</feature>
<protein>
    <submittedName>
        <fullName evidence="2">Uncharacterized protein</fullName>
    </submittedName>
</protein>
<evidence type="ECO:0000313" key="2">
    <source>
        <dbReference type="EMBL" id="KAH6887635.1"/>
    </source>
</evidence>
<sequence length="334" mass="38452">MPLVPEPFDNATILRQSAFMGAYGASPMAQTWCRFCPNLDIRQYVQTLSEEKKAELGQRTSKLVKRASINTAYKSSEFSWEVCAWNDVFGLLLDDEGLKMMYLAMLDDLARNPDNVAEYQAEESERYQIFAFTSCGSYWQVSVALNLLNDCIHNYASKEHRPFVMKHLEAWHDRHKRTVKFAAPDDHAFKAALPSLVSASEDRYSRNDEDESPSASSLDFDDMASLFNLNPHMRPPEWSRLKTESKMTRSEKAQQTRARNRELRDLASRAQKLEKSPGQKRARGRPPKSMTDPQYEYLKEVHGDPWSLHQILETRFMAHSLLGLRTKSHIISHS</sequence>
<keyword evidence="3" id="KW-1185">Reference proteome</keyword>
<dbReference type="OrthoDB" id="191139at2759"/>
<reference evidence="2 3" key="1">
    <citation type="journal article" date="2021" name="Nat. Commun.">
        <title>Genetic determinants of endophytism in the Arabidopsis root mycobiome.</title>
        <authorList>
            <person name="Mesny F."/>
            <person name="Miyauchi S."/>
            <person name="Thiergart T."/>
            <person name="Pickel B."/>
            <person name="Atanasova L."/>
            <person name="Karlsson M."/>
            <person name="Huettel B."/>
            <person name="Barry K.W."/>
            <person name="Haridas S."/>
            <person name="Chen C."/>
            <person name="Bauer D."/>
            <person name="Andreopoulos W."/>
            <person name="Pangilinan J."/>
            <person name="LaButti K."/>
            <person name="Riley R."/>
            <person name="Lipzen A."/>
            <person name="Clum A."/>
            <person name="Drula E."/>
            <person name="Henrissat B."/>
            <person name="Kohler A."/>
            <person name="Grigoriev I.V."/>
            <person name="Martin F.M."/>
            <person name="Hacquard S."/>
        </authorList>
    </citation>
    <scope>NUCLEOTIDE SEQUENCE [LARGE SCALE GENOMIC DNA]</scope>
    <source>
        <strain evidence="2 3">MPI-CAGE-CH-0241</strain>
    </source>
</reference>
<dbReference type="Proteomes" id="UP000777438">
    <property type="component" value="Unassembled WGS sequence"/>
</dbReference>
<feature type="compositionally biased region" description="Basic and acidic residues" evidence="1">
    <location>
        <begin position="234"/>
        <end position="277"/>
    </location>
</feature>
<evidence type="ECO:0000313" key="3">
    <source>
        <dbReference type="Proteomes" id="UP000777438"/>
    </source>
</evidence>
<feature type="region of interest" description="Disordered" evidence="1">
    <location>
        <begin position="200"/>
        <end position="219"/>
    </location>
</feature>
<name>A0A9P9AP55_9HYPO</name>
<comment type="caution">
    <text evidence="2">The sequence shown here is derived from an EMBL/GenBank/DDBJ whole genome shotgun (WGS) entry which is preliminary data.</text>
</comment>
<proteinExistence type="predicted"/>
<accession>A0A9P9AP55</accession>
<dbReference type="AlphaFoldDB" id="A0A9P9AP55"/>
<organism evidence="2 3">
    <name type="scientific">Thelonectria olida</name>
    <dbReference type="NCBI Taxonomy" id="1576542"/>
    <lineage>
        <taxon>Eukaryota</taxon>
        <taxon>Fungi</taxon>
        <taxon>Dikarya</taxon>
        <taxon>Ascomycota</taxon>
        <taxon>Pezizomycotina</taxon>
        <taxon>Sordariomycetes</taxon>
        <taxon>Hypocreomycetidae</taxon>
        <taxon>Hypocreales</taxon>
        <taxon>Nectriaceae</taxon>
        <taxon>Thelonectria</taxon>
    </lineage>
</organism>
<gene>
    <name evidence="2" type="ORF">B0T10DRAFT_461073</name>
</gene>